<name>A0A812R1Y4_9DINO</name>
<feature type="compositionally biased region" description="Pro residues" evidence="1">
    <location>
        <begin position="706"/>
        <end position="719"/>
    </location>
</feature>
<evidence type="ECO:0000256" key="1">
    <source>
        <dbReference type="SAM" id="MobiDB-lite"/>
    </source>
</evidence>
<feature type="compositionally biased region" description="Basic residues" evidence="1">
    <location>
        <begin position="690"/>
        <end position="700"/>
    </location>
</feature>
<feature type="region of interest" description="Disordered" evidence="1">
    <location>
        <begin position="238"/>
        <end position="257"/>
    </location>
</feature>
<sequence length="788" mass="86586">MFLHGVLKDGSSNLWDRCFAGACLACCYMRARWGDFQHTVSCELDHSDDGNVAYICFSAEIHKTSGTRYFDGRPIFWVAPSVGVTSDNWVEQWLTVRTELGLDAFKPPLPAPDSAGEATGSTVSTGELTDWLRETLPDREGLRTSAHVLKATFLSMAGKRGFAHLDCLALGAHAHGAGMAETYFREVSARPLRLLESMLREIRLGLYAPDASRVGRLDPSLEGFTGDAMAHNNLVHGTDEHFPFSPEPPSELDVEKSSIREAGQSELGEGPVMGAGFHEDGNCSFDESALISGQDQQNLGGGVFDEPSRAGSEDQLNFGVGALNEPRQAGDEDGDSSESSDSSSSSDSQSDVLSEDDYVEGRGVREKGMSLIDSEAALKQRCEGLGAEAVRTALDAQGIKTFASLAYACGTPQEKPSATEFDAFCRQILGAAPQLGPISMLKRLHFEAVTYVIAQLRQNVAGESSESPKKIPLAEKAARAQEQKTRLNGVNIERSMVPSHHLIDLCAHMLDQNCPMWIAPSKCTSRESELQHSSKTKDRLFRLQDQTLRVVDDDSVPSAECNSPIMLQWCWQRRGLALDQAKLVAWHDHERWVQTLLQALTRDPPPECHRRSLAEIIQADREAWMIMAEEVTSLQPLADGSMPLGTKLLALRTDPRIQVLLMPMPGKAPAAHKLDETAPSPGAGDGTSRAARRRKRRQELKKKAPDAPPKNPRLTPPPELANCYQRTEHGRPICWEHNCKGCKEKTQGTPPVCRRGVHVCAFCRRANHAFPACRARSWRNVDHSKTKE</sequence>
<proteinExistence type="predicted"/>
<evidence type="ECO:0000313" key="3">
    <source>
        <dbReference type="Proteomes" id="UP000604046"/>
    </source>
</evidence>
<organism evidence="2 3">
    <name type="scientific">Symbiodinium natans</name>
    <dbReference type="NCBI Taxonomy" id="878477"/>
    <lineage>
        <taxon>Eukaryota</taxon>
        <taxon>Sar</taxon>
        <taxon>Alveolata</taxon>
        <taxon>Dinophyceae</taxon>
        <taxon>Suessiales</taxon>
        <taxon>Symbiodiniaceae</taxon>
        <taxon>Symbiodinium</taxon>
    </lineage>
</organism>
<evidence type="ECO:0000313" key="2">
    <source>
        <dbReference type="EMBL" id="CAE7413859.1"/>
    </source>
</evidence>
<gene>
    <name evidence="2" type="ORF">SNAT2548_LOCUS22498</name>
</gene>
<comment type="caution">
    <text evidence="2">The sequence shown here is derived from an EMBL/GenBank/DDBJ whole genome shotgun (WGS) entry which is preliminary data.</text>
</comment>
<keyword evidence="3" id="KW-1185">Reference proteome</keyword>
<protein>
    <submittedName>
        <fullName evidence="2">Uncharacterized protein</fullName>
    </submittedName>
</protein>
<dbReference type="EMBL" id="CAJNDS010002291">
    <property type="protein sequence ID" value="CAE7413859.1"/>
    <property type="molecule type" value="Genomic_DNA"/>
</dbReference>
<accession>A0A812R1Y4</accession>
<feature type="compositionally biased region" description="Low complexity" evidence="1">
    <location>
        <begin position="339"/>
        <end position="352"/>
    </location>
</feature>
<reference evidence="2" key="1">
    <citation type="submission" date="2021-02" db="EMBL/GenBank/DDBJ databases">
        <authorList>
            <person name="Dougan E. K."/>
            <person name="Rhodes N."/>
            <person name="Thang M."/>
            <person name="Chan C."/>
        </authorList>
    </citation>
    <scope>NUCLEOTIDE SEQUENCE</scope>
</reference>
<feature type="region of interest" description="Disordered" evidence="1">
    <location>
        <begin position="668"/>
        <end position="722"/>
    </location>
</feature>
<feature type="region of interest" description="Disordered" evidence="1">
    <location>
        <begin position="295"/>
        <end position="366"/>
    </location>
</feature>
<dbReference type="OrthoDB" id="410935at2759"/>
<dbReference type="Proteomes" id="UP000604046">
    <property type="component" value="Unassembled WGS sequence"/>
</dbReference>
<dbReference type="AlphaFoldDB" id="A0A812R1Y4"/>